<organism evidence="2 3">
    <name type="scientific">Penicillium desertorum</name>
    <dbReference type="NCBI Taxonomy" id="1303715"/>
    <lineage>
        <taxon>Eukaryota</taxon>
        <taxon>Fungi</taxon>
        <taxon>Dikarya</taxon>
        <taxon>Ascomycota</taxon>
        <taxon>Pezizomycotina</taxon>
        <taxon>Eurotiomycetes</taxon>
        <taxon>Eurotiomycetidae</taxon>
        <taxon>Eurotiales</taxon>
        <taxon>Aspergillaceae</taxon>
        <taxon>Penicillium</taxon>
    </lineage>
</organism>
<dbReference type="AlphaFoldDB" id="A0A9W9WZ78"/>
<protein>
    <submittedName>
        <fullName evidence="2">Uncharacterized protein</fullName>
    </submittedName>
</protein>
<reference evidence="2" key="2">
    <citation type="journal article" date="2023" name="IMA Fungus">
        <title>Comparative genomic study of the Penicillium genus elucidates a diverse pangenome and 15 lateral gene transfer events.</title>
        <authorList>
            <person name="Petersen C."/>
            <person name="Sorensen T."/>
            <person name="Nielsen M.R."/>
            <person name="Sondergaard T.E."/>
            <person name="Sorensen J.L."/>
            <person name="Fitzpatrick D.A."/>
            <person name="Frisvad J.C."/>
            <person name="Nielsen K.L."/>
        </authorList>
    </citation>
    <scope>NUCLEOTIDE SEQUENCE</scope>
    <source>
        <strain evidence="2">IBT 17660</strain>
    </source>
</reference>
<proteinExistence type="predicted"/>
<comment type="caution">
    <text evidence="2">The sequence shown here is derived from an EMBL/GenBank/DDBJ whole genome shotgun (WGS) entry which is preliminary data.</text>
</comment>
<evidence type="ECO:0000313" key="3">
    <source>
        <dbReference type="Proteomes" id="UP001147760"/>
    </source>
</evidence>
<evidence type="ECO:0000313" key="2">
    <source>
        <dbReference type="EMBL" id="KAJ5479441.1"/>
    </source>
</evidence>
<dbReference type="EMBL" id="JAPWDO010000003">
    <property type="protein sequence ID" value="KAJ5479441.1"/>
    <property type="molecule type" value="Genomic_DNA"/>
</dbReference>
<name>A0A9W9WZ78_9EURO</name>
<accession>A0A9W9WZ78</accession>
<feature type="compositionally biased region" description="Basic and acidic residues" evidence="1">
    <location>
        <begin position="1"/>
        <end position="13"/>
    </location>
</feature>
<evidence type="ECO:0000256" key="1">
    <source>
        <dbReference type="SAM" id="MobiDB-lite"/>
    </source>
</evidence>
<dbReference type="Proteomes" id="UP001147760">
    <property type="component" value="Unassembled WGS sequence"/>
</dbReference>
<sequence>MDRRRNHLVRLEPGRNPNDPPPTPEQEKDFDRSVRIHHGLEKVAEDIARAFNSLHHWDMERPVDMGGGVDAVLDAFLEEVLVRLQPSTDA</sequence>
<keyword evidence="3" id="KW-1185">Reference proteome</keyword>
<gene>
    <name evidence="2" type="ORF">N7530_004950</name>
</gene>
<reference evidence="2" key="1">
    <citation type="submission" date="2022-12" db="EMBL/GenBank/DDBJ databases">
        <authorList>
            <person name="Petersen C."/>
        </authorList>
    </citation>
    <scope>NUCLEOTIDE SEQUENCE</scope>
    <source>
        <strain evidence="2">IBT 17660</strain>
    </source>
</reference>
<feature type="region of interest" description="Disordered" evidence="1">
    <location>
        <begin position="1"/>
        <end position="29"/>
    </location>
</feature>